<dbReference type="Pfam" id="PF03881">
    <property type="entry name" value="Fructosamin_kin"/>
    <property type="match status" value="1"/>
</dbReference>
<evidence type="ECO:0000313" key="4">
    <source>
        <dbReference type="Proteomes" id="UP000318815"/>
    </source>
</evidence>
<dbReference type="PANTHER" id="PTHR12149">
    <property type="entry name" value="FRUCTOSAMINE 3 KINASE-RELATED PROTEIN"/>
    <property type="match status" value="1"/>
</dbReference>
<accession>A0A5C6LTP7</accession>
<dbReference type="OrthoDB" id="5291879at2"/>
<evidence type="ECO:0000256" key="1">
    <source>
        <dbReference type="ARBA" id="ARBA00009460"/>
    </source>
</evidence>
<gene>
    <name evidence="3" type="ORF">FEF09_13750</name>
</gene>
<evidence type="ECO:0000313" key="3">
    <source>
        <dbReference type="EMBL" id="TWW00054.1"/>
    </source>
</evidence>
<protein>
    <submittedName>
        <fullName evidence="3">Fructosamine kinase family protein</fullName>
    </submittedName>
</protein>
<reference evidence="3 4" key="1">
    <citation type="submission" date="2019-08" db="EMBL/GenBank/DDBJ databases">
        <title>Whole genome sequencing of chitin degrading bacteria Chitinophaga pinensis YS16.</title>
        <authorList>
            <person name="Singh R.P."/>
            <person name="Manchanda G."/>
            <person name="Maurya I.K."/>
            <person name="Joshi N.K."/>
            <person name="Srivastava A.K."/>
        </authorList>
    </citation>
    <scope>NUCLEOTIDE SEQUENCE [LARGE SCALE GENOMIC DNA]</scope>
    <source>
        <strain evidence="3 4">YS-16</strain>
    </source>
</reference>
<dbReference type="PIRSF" id="PIRSF006221">
    <property type="entry name" value="Ketosamine-3-kinase"/>
    <property type="match status" value="1"/>
</dbReference>
<name>A0A5C6LTP7_9BACT</name>
<dbReference type="InterPro" id="IPR016477">
    <property type="entry name" value="Fructo-/Ketosamine-3-kinase"/>
</dbReference>
<dbReference type="Gene3D" id="3.90.1200.10">
    <property type="match status" value="1"/>
</dbReference>
<dbReference type="SUPFAM" id="SSF56112">
    <property type="entry name" value="Protein kinase-like (PK-like)"/>
    <property type="match status" value="1"/>
</dbReference>
<comment type="similarity">
    <text evidence="1 2">Belongs to the fructosamine kinase family.</text>
</comment>
<comment type="caution">
    <text evidence="3">The sequence shown here is derived from an EMBL/GenBank/DDBJ whole genome shotgun (WGS) entry which is preliminary data.</text>
</comment>
<dbReference type="PANTHER" id="PTHR12149:SF8">
    <property type="entry name" value="PROTEIN-RIBULOSAMINE 3-KINASE"/>
    <property type="match status" value="1"/>
</dbReference>
<keyword evidence="2 3" id="KW-0418">Kinase</keyword>
<dbReference type="Gene3D" id="3.30.200.20">
    <property type="entry name" value="Phosphorylase Kinase, domain 1"/>
    <property type="match status" value="1"/>
</dbReference>
<dbReference type="Proteomes" id="UP000318815">
    <property type="component" value="Unassembled WGS sequence"/>
</dbReference>
<dbReference type="AlphaFoldDB" id="A0A5C6LTP7"/>
<organism evidence="3 4">
    <name type="scientific">Chitinophaga pinensis</name>
    <dbReference type="NCBI Taxonomy" id="79329"/>
    <lineage>
        <taxon>Bacteria</taxon>
        <taxon>Pseudomonadati</taxon>
        <taxon>Bacteroidota</taxon>
        <taxon>Chitinophagia</taxon>
        <taxon>Chitinophagales</taxon>
        <taxon>Chitinophagaceae</taxon>
        <taxon>Chitinophaga</taxon>
    </lineage>
</organism>
<dbReference type="InterPro" id="IPR011009">
    <property type="entry name" value="Kinase-like_dom_sf"/>
</dbReference>
<keyword evidence="4" id="KW-1185">Reference proteome</keyword>
<dbReference type="RefSeq" id="WP_146305650.1">
    <property type="nucleotide sequence ID" value="NZ_VOHS01000011.1"/>
</dbReference>
<proteinExistence type="inferred from homology"/>
<dbReference type="EMBL" id="VOHS01000011">
    <property type="protein sequence ID" value="TWW00054.1"/>
    <property type="molecule type" value="Genomic_DNA"/>
</dbReference>
<keyword evidence="2" id="KW-0808">Transferase</keyword>
<sequence>MTDEILMGELTSALSCQSGMKIHINYAEKLPGGDINEVFKLNTDNGLLFLKMNDAHNYPDMFEREFMGLETLSATNTLSVPRPLATGRSGGKVFLVTEFMEKGRINPDFWENFGANLSRMHRHTQQHFGLPQANYIGNIKQYNTPYSSWSVFYAFNRLQPLTREAYDRQVIDKQMVTQMETLWKHLPQIFPDEQPSLLHGDFWSGNYMVGSDGRACVYDPAVYYGNREMDLATARLFGGFDTRFFFSYQTMYPLAEGWQQRIGICQLYPLLVHLLLFGGSYYNSVKDILDNFN</sequence>
<dbReference type="GO" id="GO:0016301">
    <property type="term" value="F:kinase activity"/>
    <property type="evidence" value="ECO:0007669"/>
    <property type="project" value="UniProtKB-UniRule"/>
</dbReference>
<evidence type="ECO:0000256" key="2">
    <source>
        <dbReference type="PIRNR" id="PIRNR006221"/>
    </source>
</evidence>